<dbReference type="InterPro" id="IPR056884">
    <property type="entry name" value="NPHP3-like_N"/>
</dbReference>
<dbReference type="InterPro" id="IPR011990">
    <property type="entry name" value="TPR-like_helical_dom_sf"/>
</dbReference>
<dbReference type="EMBL" id="CP045096">
    <property type="protein sequence ID" value="QFQ97625.1"/>
    <property type="molecule type" value="Genomic_DNA"/>
</dbReference>
<organism evidence="3 4">
    <name type="scientific">Streptomyces phaeolivaceus</name>
    <dbReference type="NCBI Taxonomy" id="2653200"/>
    <lineage>
        <taxon>Bacteria</taxon>
        <taxon>Bacillati</taxon>
        <taxon>Actinomycetota</taxon>
        <taxon>Actinomycetes</taxon>
        <taxon>Kitasatosporales</taxon>
        <taxon>Streptomycetaceae</taxon>
        <taxon>Streptomyces</taxon>
    </lineage>
</organism>
<dbReference type="Gene3D" id="2.40.10.10">
    <property type="entry name" value="Trypsin-like serine proteases"/>
    <property type="match status" value="1"/>
</dbReference>
<dbReference type="GO" id="GO:0008233">
    <property type="term" value="F:peptidase activity"/>
    <property type="evidence" value="ECO:0007669"/>
    <property type="project" value="UniProtKB-KW"/>
</dbReference>
<evidence type="ECO:0000313" key="4">
    <source>
        <dbReference type="Proteomes" id="UP000327294"/>
    </source>
</evidence>
<dbReference type="PROSITE" id="PS50837">
    <property type="entry name" value="NACHT"/>
    <property type="match status" value="1"/>
</dbReference>
<proteinExistence type="predicted"/>
<dbReference type="Pfam" id="PF13365">
    <property type="entry name" value="Trypsin_2"/>
    <property type="match status" value="1"/>
</dbReference>
<dbReference type="InterPro" id="IPR007111">
    <property type="entry name" value="NACHT_NTPase"/>
</dbReference>
<dbReference type="Proteomes" id="UP000327294">
    <property type="component" value="Chromosome"/>
</dbReference>
<gene>
    <name evidence="3" type="ORF">F9278_16915</name>
</gene>
<name>A0A5P8K2Y3_9ACTN</name>
<evidence type="ECO:0000313" key="3">
    <source>
        <dbReference type="EMBL" id="QFQ97625.1"/>
    </source>
</evidence>
<dbReference type="InterPro" id="IPR009003">
    <property type="entry name" value="Peptidase_S1_PA"/>
</dbReference>
<dbReference type="InterPro" id="IPR043504">
    <property type="entry name" value="Peptidase_S1_PA_chymotrypsin"/>
</dbReference>
<keyword evidence="3" id="KW-0378">Hydrolase</keyword>
<dbReference type="InterPro" id="IPR027417">
    <property type="entry name" value="P-loop_NTPase"/>
</dbReference>
<dbReference type="SUPFAM" id="SSF52540">
    <property type="entry name" value="P-loop containing nucleoside triphosphate hydrolases"/>
    <property type="match status" value="1"/>
</dbReference>
<feature type="domain" description="NACHT" evidence="2">
    <location>
        <begin position="283"/>
        <end position="420"/>
    </location>
</feature>
<evidence type="ECO:0000256" key="1">
    <source>
        <dbReference type="ARBA" id="ARBA00022737"/>
    </source>
</evidence>
<evidence type="ECO:0000259" key="2">
    <source>
        <dbReference type="PROSITE" id="PS50837"/>
    </source>
</evidence>
<accession>A0A5P8K2Y3</accession>
<keyword evidence="4" id="KW-1185">Reference proteome</keyword>
<dbReference type="Pfam" id="PF24883">
    <property type="entry name" value="NPHP3_N"/>
    <property type="match status" value="1"/>
</dbReference>
<dbReference type="Gene3D" id="1.25.40.10">
    <property type="entry name" value="Tetratricopeptide repeat domain"/>
    <property type="match status" value="1"/>
</dbReference>
<dbReference type="RefSeq" id="WP_152169101.1">
    <property type="nucleotide sequence ID" value="NZ_CP045096.1"/>
</dbReference>
<keyword evidence="3" id="KW-0645">Protease</keyword>
<dbReference type="Gene3D" id="3.40.50.300">
    <property type="entry name" value="P-loop containing nucleotide triphosphate hydrolases"/>
    <property type="match status" value="1"/>
</dbReference>
<sequence length="1393" mass="149060">MTANADRGLRPERVAEIIVPAPGGAVGRRGSGYLVSPGKVLTAAHVVAGATAVRARFQADRPGERIVEARVAWWHEGIDIAVLDVAAPAVPDDGTDLTPVPYGRVGEHDAVLRCTALGFPRFKLRTDDDGSRFRDAEHVRATCAVLSNRREGTLDLCVTSPPADDPDPERDAWEGMSGAAVFAGGRLVGLVTRHHRSDGPGRIAASRVDRWAEKLASAELAALEEELGSRLLPGELPDAVPASALDLIQEVYRAQLSDIAPEALADRRSELRDLVEFCGGPTPYRWLQGPPWTGKTALAAWFALHPPRGVVPVWFFITARYAGQSDGAAYTGALIEQLAAIAGREPIRHSSPSAREGERRLLLREAAERVAQDGGTLLLVVDGLDEDQSREPGGSGTSIAALLPERLPPNVRVLVTSRPSPGIPSDVKGGHPLRDCPIVRISASAAARHTEHEAKYDLQRALGGDPLERDVVGLLTAARGTLSVEDLRELTGETGFILRHRLGSVFGRILRVRGGGGDSAGTDMTMYMTSRGYLFAHETLLRAAEHELGPDLDAYRERVHAWAEAYERRGWPEDTPPYLLQPYGRLVTLLRDARHATALATDPRRRERLRAATGSDAACLAEIEAARETVRRVTPDDLGASAVLAVVADIVARRNESLHPDIPAVHARLGRVRQAIGLARSVYLPMDRVRALTGVAGVLAESGDQRAVELAEEAVRLAEEAPHRWMRDVAVSTVAARGMLAVALARAGRRDEAVRGLLDLPRPDDASAALACSDALVTAAGVVGDPESAAVLLRKAEDTVERCDSTLYRACGTARLAEAYSGLGFPEDATRLRESVLASARKRANSSENLTAIAAYALRDTCSDEAKVLAESVVSELDPDGRPDRGAAVPSAVLALVTMDRMAEAQHLAQTVVYPLGQLEPSDVWWGIVEGWARRGAVVETWAALARWDADVFLRRGQGSVARVVGLLTAAGAATHVEALLLGEVDAAQATVPRRIIVEALAALAGHFAADDPQRSLALLHQAEHGRTSADGRVSFLAPERLAMLAPALATADRPDEAERLLGAIEEPKARTWSCAAVSLALADRDADRALRFAEKAVRLSRTVEDANVFPEPFTATVQALGWAGAARLVADFLADFTEAAQAFTFDPDRARAEAAAGLWPHDPGLAGRLVDEALRLLPRGDVARAVRLLVAVQPHDAGRASRVERFLTETHQEQPPPSEVGYGGWILHSLLAATTDPIAAKDRFDETVASSLLSEPPWSRSMGGAALAYAALGDHETAVSTARRAEDEEWCADALAQLAAHAACLPADRAPVPLYDDAFDVTLLARRLAMLLLPPPSGPDLPRARALLTEALTPVGWHHALPVLAAIDPDAVLRVRDVVFAQLGLSDRGCRP</sequence>
<dbReference type="KEGG" id="sphv:F9278_16915"/>
<dbReference type="GO" id="GO:0006508">
    <property type="term" value="P:proteolysis"/>
    <property type="evidence" value="ECO:0007669"/>
    <property type="project" value="UniProtKB-KW"/>
</dbReference>
<dbReference type="SUPFAM" id="SSF50494">
    <property type="entry name" value="Trypsin-like serine proteases"/>
    <property type="match status" value="1"/>
</dbReference>
<reference evidence="3 4" key="1">
    <citation type="submission" date="2019-10" db="EMBL/GenBank/DDBJ databases">
        <title>Streptomyces sp. strain GY16 isolated from leaves of Broussonetia papyrifera.</title>
        <authorList>
            <person name="Mo P."/>
        </authorList>
    </citation>
    <scope>NUCLEOTIDE SEQUENCE [LARGE SCALE GENOMIC DNA]</scope>
    <source>
        <strain evidence="3 4">GY16</strain>
    </source>
</reference>
<protein>
    <submittedName>
        <fullName evidence="3">Serine protease</fullName>
    </submittedName>
</protein>
<keyword evidence="1" id="KW-0677">Repeat</keyword>